<name>A0A645AAS5_9ZZZZ</name>
<sequence length="290" mass="33044">MRIQKFLDPSDKIALQFLFRRQIFSFHAGLAFGASFPARFRSFVTTNMNVLRREKIHHFKQDIFQKSKNRIISCTINIFKNAPALFHFERSACTRQLRIRSQRRHRVARHFNFGNNSNIAIGSIGHHFADLLLRVKSTVNTSVIFFAPGSDAGQFRIFLYFDPPALIFGQMPVKNVHFVCCKQINVPFNKVNLHKMAATVKVHSAPRKAGPVGYFQTGKHNVSGFQSTFLLKSGRHQLTQCLKSVKYSGIGQRYDRDFRRGDNQMIALFSTPNGSIFAENGDIPAVLSSF</sequence>
<evidence type="ECO:0000313" key="1">
    <source>
        <dbReference type="EMBL" id="MPM50107.1"/>
    </source>
</evidence>
<gene>
    <name evidence="1" type="ORF">SDC9_96842</name>
</gene>
<comment type="caution">
    <text evidence="1">The sequence shown here is derived from an EMBL/GenBank/DDBJ whole genome shotgun (WGS) entry which is preliminary data.</text>
</comment>
<dbReference type="AlphaFoldDB" id="A0A645AAS5"/>
<proteinExistence type="predicted"/>
<accession>A0A645AAS5</accession>
<dbReference type="EMBL" id="VSSQ01012817">
    <property type="protein sequence ID" value="MPM50107.1"/>
    <property type="molecule type" value="Genomic_DNA"/>
</dbReference>
<reference evidence="1" key="1">
    <citation type="submission" date="2019-08" db="EMBL/GenBank/DDBJ databases">
        <authorList>
            <person name="Kucharzyk K."/>
            <person name="Murdoch R.W."/>
            <person name="Higgins S."/>
            <person name="Loffler F."/>
        </authorList>
    </citation>
    <scope>NUCLEOTIDE SEQUENCE</scope>
</reference>
<protein>
    <submittedName>
        <fullName evidence="1">Uncharacterized protein</fullName>
    </submittedName>
</protein>
<organism evidence="1">
    <name type="scientific">bioreactor metagenome</name>
    <dbReference type="NCBI Taxonomy" id="1076179"/>
    <lineage>
        <taxon>unclassified sequences</taxon>
        <taxon>metagenomes</taxon>
        <taxon>ecological metagenomes</taxon>
    </lineage>
</organism>